<dbReference type="AlphaFoldDB" id="A0A367EAI3"/>
<comment type="caution">
    <text evidence="2">The sequence shown here is derived from an EMBL/GenBank/DDBJ whole genome shotgun (WGS) entry which is preliminary data.</text>
</comment>
<name>A0A367EAI3_9ACTN</name>
<feature type="domain" description="DUF397" evidence="1">
    <location>
        <begin position="3"/>
        <end position="60"/>
    </location>
</feature>
<evidence type="ECO:0000313" key="3">
    <source>
        <dbReference type="Proteomes" id="UP000253507"/>
    </source>
</evidence>
<accession>A0A367EAI3</accession>
<sequence length="64" mass="6940">MSAMWIRSTYSDSQGGQCVEWAPGLTSGAGDVPVRDSKDTGRATLTFSLAAWAAFVEDVKRDER</sequence>
<dbReference type="EMBL" id="QOIM01000042">
    <property type="protein sequence ID" value="RCG15031.1"/>
    <property type="molecule type" value="Genomic_DNA"/>
</dbReference>
<evidence type="ECO:0000313" key="2">
    <source>
        <dbReference type="EMBL" id="RCG15031.1"/>
    </source>
</evidence>
<dbReference type="Pfam" id="PF04149">
    <property type="entry name" value="DUF397"/>
    <property type="match status" value="1"/>
</dbReference>
<dbReference type="InterPro" id="IPR007278">
    <property type="entry name" value="DUF397"/>
</dbReference>
<dbReference type="OrthoDB" id="4570646at2"/>
<protein>
    <submittedName>
        <fullName evidence="2">DUF397 domain-containing protein</fullName>
    </submittedName>
</protein>
<gene>
    <name evidence="2" type="ORF">DQ392_28745</name>
</gene>
<evidence type="ECO:0000259" key="1">
    <source>
        <dbReference type="Pfam" id="PF04149"/>
    </source>
</evidence>
<keyword evidence="3" id="KW-1185">Reference proteome</keyword>
<organism evidence="2 3">
    <name type="scientific">Streptomyces reniochalinae</name>
    <dbReference type="NCBI Taxonomy" id="2250578"/>
    <lineage>
        <taxon>Bacteria</taxon>
        <taxon>Bacillati</taxon>
        <taxon>Actinomycetota</taxon>
        <taxon>Actinomycetes</taxon>
        <taxon>Kitasatosporales</taxon>
        <taxon>Streptomycetaceae</taxon>
        <taxon>Streptomyces</taxon>
    </lineage>
</organism>
<proteinExistence type="predicted"/>
<reference evidence="2 3" key="1">
    <citation type="submission" date="2018-06" db="EMBL/GenBank/DDBJ databases">
        <title>Streptomyces reniochalinae sp. nov. and Streptomyces diacarnus sp. nov. from marine sponges.</title>
        <authorList>
            <person name="Li L."/>
        </authorList>
    </citation>
    <scope>NUCLEOTIDE SEQUENCE [LARGE SCALE GENOMIC DNA]</scope>
    <source>
        <strain evidence="2 3">LHW50302</strain>
    </source>
</reference>
<dbReference type="Proteomes" id="UP000253507">
    <property type="component" value="Unassembled WGS sequence"/>
</dbReference>